<dbReference type="EMBL" id="GL349461">
    <property type="protein sequence ID" value="KNC50297.1"/>
    <property type="molecule type" value="Genomic_DNA"/>
</dbReference>
<feature type="signal peptide" evidence="7">
    <location>
        <begin position="1"/>
        <end position="18"/>
    </location>
</feature>
<dbReference type="GeneID" id="25565860"/>
<keyword evidence="5 6" id="KW-0472">Membrane</keyword>
<evidence type="ECO:0000256" key="4">
    <source>
        <dbReference type="ARBA" id="ARBA00022989"/>
    </source>
</evidence>
<feature type="transmembrane region" description="Helical" evidence="6">
    <location>
        <begin position="229"/>
        <end position="252"/>
    </location>
</feature>
<feature type="domain" description="3-oxo-5-alpha-steroid 4-dehydrogenase C-terminal" evidence="8">
    <location>
        <begin position="166"/>
        <end position="283"/>
    </location>
</feature>
<dbReference type="eggNOG" id="KOG1638">
    <property type="taxonomic scope" value="Eukaryota"/>
</dbReference>
<keyword evidence="3 6" id="KW-0812">Transmembrane</keyword>
<dbReference type="OrthoDB" id="5788137at2759"/>
<dbReference type="GO" id="GO:0016020">
    <property type="term" value="C:membrane"/>
    <property type="evidence" value="ECO:0007669"/>
    <property type="project" value="UniProtKB-SubCell"/>
</dbReference>
<dbReference type="GO" id="GO:0006629">
    <property type="term" value="P:lipid metabolic process"/>
    <property type="evidence" value="ECO:0007669"/>
    <property type="project" value="InterPro"/>
</dbReference>
<evidence type="ECO:0000256" key="5">
    <source>
        <dbReference type="ARBA" id="ARBA00023136"/>
    </source>
</evidence>
<evidence type="ECO:0000256" key="3">
    <source>
        <dbReference type="ARBA" id="ARBA00022692"/>
    </source>
</evidence>
<dbReference type="InterPro" id="IPR039357">
    <property type="entry name" value="SRD5A/TECR"/>
</dbReference>
<gene>
    <name evidence="9" type="ORF">AMSG_06778</name>
</gene>
<dbReference type="RefSeq" id="XP_013756844.1">
    <property type="nucleotide sequence ID" value="XM_013901390.1"/>
</dbReference>
<accession>A0A0L0DD74</accession>
<feature type="transmembrane region" description="Helical" evidence="6">
    <location>
        <begin position="34"/>
        <end position="53"/>
    </location>
</feature>
<comment type="similarity">
    <text evidence="2">Belongs to the steroid 5-alpha reductase family.</text>
</comment>
<reference evidence="9 10" key="1">
    <citation type="submission" date="2010-05" db="EMBL/GenBank/DDBJ databases">
        <title>The Genome Sequence of Thecamonas trahens ATCC 50062.</title>
        <authorList>
            <consortium name="The Broad Institute Genome Sequencing Platform"/>
            <person name="Russ C."/>
            <person name="Cuomo C."/>
            <person name="Shea T."/>
            <person name="Young S.K."/>
            <person name="Zeng Q."/>
            <person name="Koehrsen M."/>
            <person name="Haas B."/>
            <person name="Borodovsky M."/>
            <person name="Guigo R."/>
            <person name="Alvarado L."/>
            <person name="Berlin A."/>
            <person name="Bochicchio J."/>
            <person name="Borenstein D."/>
            <person name="Chapman S."/>
            <person name="Chen Z."/>
            <person name="Freedman E."/>
            <person name="Gellesch M."/>
            <person name="Goldberg J."/>
            <person name="Griggs A."/>
            <person name="Gujja S."/>
            <person name="Heilman E."/>
            <person name="Heiman D."/>
            <person name="Hepburn T."/>
            <person name="Howarth C."/>
            <person name="Jen D."/>
            <person name="Larson L."/>
            <person name="Mehta T."/>
            <person name="Park D."/>
            <person name="Pearson M."/>
            <person name="Roberts A."/>
            <person name="Saif S."/>
            <person name="Shenoy N."/>
            <person name="Sisk P."/>
            <person name="Stolte C."/>
            <person name="Sykes S."/>
            <person name="Thomson T."/>
            <person name="Walk T."/>
            <person name="White J."/>
            <person name="Yandava C."/>
            <person name="Burger G."/>
            <person name="Gray M.W."/>
            <person name="Holland P.W.H."/>
            <person name="King N."/>
            <person name="Lang F.B.F."/>
            <person name="Roger A.J."/>
            <person name="Ruiz-Trillo I."/>
            <person name="Lander E."/>
            <person name="Nusbaum C."/>
        </authorList>
    </citation>
    <scope>NUCLEOTIDE SEQUENCE [LARGE SCALE GENOMIC DNA]</scope>
    <source>
        <strain evidence="9 10">ATCC 50062</strain>
    </source>
</reference>
<dbReference type="Pfam" id="PF02544">
    <property type="entry name" value="Steroid_dh"/>
    <property type="match status" value="1"/>
</dbReference>
<feature type="transmembrane region" description="Helical" evidence="6">
    <location>
        <begin position="172"/>
        <end position="194"/>
    </location>
</feature>
<dbReference type="GO" id="GO:0016627">
    <property type="term" value="F:oxidoreductase activity, acting on the CH-CH group of donors"/>
    <property type="evidence" value="ECO:0007669"/>
    <property type="project" value="InterPro"/>
</dbReference>
<dbReference type="Proteomes" id="UP000054408">
    <property type="component" value="Unassembled WGS sequence"/>
</dbReference>
<feature type="chain" id="PRO_5005537332" evidence="7">
    <location>
        <begin position="19"/>
        <end position="283"/>
    </location>
</feature>
<evidence type="ECO:0000313" key="9">
    <source>
        <dbReference type="EMBL" id="KNC50297.1"/>
    </source>
</evidence>
<dbReference type="InterPro" id="IPR001104">
    <property type="entry name" value="3-oxo-5_a-steroid_4-DH_C"/>
</dbReference>
<evidence type="ECO:0000256" key="2">
    <source>
        <dbReference type="ARBA" id="ARBA00007742"/>
    </source>
</evidence>
<evidence type="ECO:0000259" key="8">
    <source>
        <dbReference type="Pfam" id="PF02544"/>
    </source>
</evidence>
<dbReference type="OMA" id="KFWHVVA"/>
<feature type="transmembrane region" description="Helical" evidence="6">
    <location>
        <begin position="129"/>
        <end position="152"/>
    </location>
</feature>
<evidence type="ECO:0000256" key="1">
    <source>
        <dbReference type="ARBA" id="ARBA00004141"/>
    </source>
</evidence>
<dbReference type="PROSITE" id="PS50244">
    <property type="entry name" value="S5A_REDUCTASE"/>
    <property type="match status" value="1"/>
</dbReference>
<proteinExistence type="inferred from homology"/>
<sequence>MLRLYITYALAWLLVAQAASFGHVVVPADSTSTRILAAVTAAVVVSNYYGEVLGHNQLPYSKFAPAGDFPSARIGWALMYAIPAAVYLALYCYAGAPSSLYHHLNLLVILLHYGKRVSECLFLHKYSKAPLTSSVFGIAAFYSLGSVVHHFLVNISVAVDDAASLTIYADPSRFHIPVLVYTAGQLINLVHHAILANLRSEGETKYVVPHAGLFSVVTCPQYFGELIAWFGIAMIARSLLAYASWFTMVVYLSGRALQTRNWYRSKLRDDFPADRDCLVPFIF</sequence>
<keyword evidence="10" id="KW-1185">Reference proteome</keyword>
<dbReference type="STRING" id="461836.A0A0L0DD74"/>
<dbReference type="PANTHER" id="PTHR10556:SF35">
    <property type="entry name" value="3-OXO-5-ALPHA-STEROID 4-DEHYDROGENASE FAMILY PROTEIN"/>
    <property type="match status" value="1"/>
</dbReference>
<feature type="transmembrane region" description="Helical" evidence="6">
    <location>
        <begin position="74"/>
        <end position="94"/>
    </location>
</feature>
<name>A0A0L0DD74_THETB</name>
<keyword evidence="4 6" id="KW-1133">Transmembrane helix</keyword>
<comment type="subcellular location">
    <subcellularLocation>
        <location evidence="1">Membrane</location>
        <topology evidence="1">Multi-pass membrane protein</topology>
    </subcellularLocation>
</comment>
<organism evidence="9 10">
    <name type="scientific">Thecamonas trahens ATCC 50062</name>
    <dbReference type="NCBI Taxonomy" id="461836"/>
    <lineage>
        <taxon>Eukaryota</taxon>
        <taxon>Apusozoa</taxon>
        <taxon>Apusomonadida</taxon>
        <taxon>Apusomonadidae</taxon>
        <taxon>Thecamonas</taxon>
    </lineage>
</organism>
<evidence type="ECO:0000256" key="6">
    <source>
        <dbReference type="SAM" id="Phobius"/>
    </source>
</evidence>
<dbReference type="AlphaFoldDB" id="A0A0L0DD74"/>
<evidence type="ECO:0000313" key="10">
    <source>
        <dbReference type="Proteomes" id="UP000054408"/>
    </source>
</evidence>
<protein>
    <submittedName>
        <fullName evidence="9">3-oxo-5-alpha-steroid 4-dehydrogenase 2</fullName>
    </submittedName>
</protein>
<keyword evidence="7" id="KW-0732">Signal</keyword>
<dbReference type="PANTHER" id="PTHR10556">
    <property type="entry name" value="3-OXO-5-ALPHA-STEROID 4-DEHYDROGENASE"/>
    <property type="match status" value="1"/>
</dbReference>
<evidence type="ECO:0000256" key="7">
    <source>
        <dbReference type="SAM" id="SignalP"/>
    </source>
</evidence>